<dbReference type="InterPro" id="IPR013736">
    <property type="entry name" value="Xaa-Pro_dipept_C"/>
</dbReference>
<dbReference type="RefSeq" id="WP_154314091.1">
    <property type="nucleotide sequence ID" value="NZ_JBKVAV010000004.1"/>
</dbReference>
<dbReference type="EMBL" id="WKRA01000001">
    <property type="protein sequence ID" value="MSD14672.1"/>
    <property type="molecule type" value="Genomic_DNA"/>
</dbReference>
<dbReference type="InterPro" id="IPR005674">
    <property type="entry name" value="CocE/Ser_esterase"/>
</dbReference>
<dbReference type="InterPro" id="IPR029058">
    <property type="entry name" value="AB_hydrolase_fold"/>
</dbReference>
<evidence type="ECO:0000313" key="3">
    <source>
        <dbReference type="EMBL" id="MSD14672.1"/>
    </source>
</evidence>
<dbReference type="PANTHER" id="PTHR43056:SF10">
    <property type="entry name" value="COCE_NOND FAMILY, PUTATIVE (AFU_ORTHOLOGUE AFUA_7G00600)-RELATED"/>
    <property type="match status" value="1"/>
</dbReference>
<dbReference type="Pfam" id="PF02129">
    <property type="entry name" value="Peptidase_S15"/>
    <property type="match status" value="1"/>
</dbReference>
<dbReference type="Proteomes" id="UP000431304">
    <property type="component" value="Unassembled WGS sequence"/>
</dbReference>
<dbReference type="Gene3D" id="3.40.50.1820">
    <property type="entry name" value="alpha/beta hydrolase"/>
    <property type="match status" value="1"/>
</dbReference>
<dbReference type="InterPro" id="IPR000383">
    <property type="entry name" value="Xaa-Pro-like_dom"/>
</dbReference>
<evidence type="ECO:0000313" key="4">
    <source>
        <dbReference type="Proteomes" id="UP000431304"/>
    </source>
</evidence>
<dbReference type="SMART" id="SM00939">
    <property type="entry name" value="PepX_C"/>
    <property type="match status" value="1"/>
</dbReference>
<comment type="caution">
    <text evidence="3">The sequence shown here is derived from an EMBL/GenBank/DDBJ whole genome shotgun (WGS) entry which is preliminary data.</text>
</comment>
<dbReference type="SUPFAM" id="SSF49785">
    <property type="entry name" value="Galactose-binding domain-like"/>
    <property type="match status" value="1"/>
</dbReference>
<evidence type="ECO:0000259" key="2">
    <source>
        <dbReference type="SMART" id="SM00939"/>
    </source>
</evidence>
<dbReference type="Gene3D" id="2.60.120.260">
    <property type="entry name" value="Galactose-binding domain-like"/>
    <property type="match status" value="1"/>
</dbReference>
<dbReference type="NCBIfam" id="TIGR00976">
    <property type="entry name" value="CocE_NonD"/>
    <property type="match status" value="1"/>
</dbReference>
<proteinExistence type="predicted"/>
<accession>A0A844DUQ1</accession>
<dbReference type="AlphaFoldDB" id="A0A844DUQ1"/>
<organism evidence="3 4">
    <name type="scientific">Eubacterium ramulus</name>
    <dbReference type="NCBI Taxonomy" id="39490"/>
    <lineage>
        <taxon>Bacteria</taxon>
        <taxon>Bacillati</taxon>
        <taxon>Bacillota</taxon>
        <taxon>Clostridia</taxon>
        <taxon>Eubacteriales</taxon>
        <taxon>Eubacteriaceae</taxon>
        <taxon>Eubacterium</taxon>
    </lineage>
</organism>
<sequence length="596" mass="68890">MKKQYKEFKEYDPPVLYHGMKRMKDVYVEMRDGVKICIDINLPDEEGPFPALLSMGQHNKDLMDAEYTASMPPQPSWSHFWFGNIECGDTKYLTSRGYAHVIAQARGTGKSGEGMAMAPNVFDHYDLIEWMAAQDWCDGNIGMTGLSNYGAHQLIAASQQPPHLKAIFPQDPGWCYGFFREMNLGGVMNSLFYHLDPMGCDHMSVGAPEPLPEEHEELYRKAMENPDYRMYKNFYNWLTLKGQKNPFGLTMPFLLHPYDTPEMFEEMSKKKIDSIKIPVYTGSGQYAIDYHFHWQGAQHWWKELHDVPKKLMLTGPAHQERPYHIKYMHSEMLKWYDYWLKGIDTGIMDEPPVRYWVTGENKWRYADNWPIPETQYTPFYFDSWERLRQEPIDPDAFDGADIPDAFVQVPPTITNKIEKVRYMTDPLPEDVTIAGPISATFWASLDSDDTNWFVTLKDLGPDYSDRTGRPGEGEIKELPEKYLTKGMLRASLRELDPEKSTSAVPWHKLTKESEKKVVPGEINEYNVEVMSVCHTFKAHHRICVEISCLDLPSGANCVADTEYIPYHICRNATVLHKIYRDGEHPSHILLPVIPNK</sequence>
<reference evidence="3 4" key="1">
    <citation type="journal article" date="2019" name="Nat. Med.">
        <title>A library of human gut bacterial isolates paired with longitudinal multiomics data enables mechanistic microbiome research.</title>
        <authorList>
            <person name="Poyet M."/>
            <person name="Groussin M."/>
            <person name="Gibbons S.M."/>
            <person name="Avila-Pacheco J."/>
            <person name="Jiang X."/>
            <person name="Kearney S.M."/>
            <person name="Perrotta A.R."/>
            <person name="Berdy B."/>
            <person name="Zhao S."/>
            <person name="Lieberman T.D."/>
            <person name="Swanson P.K."/>
            <person name="Smith M."/>
            <person name="Roesemann S."/>
            <person name="Alexander J.E."/>
            <person name="Rich S.A."/>
            <person name="Livny J."/>
            <person name="Vlamakis H."/>
            <person name="Clish C."/>
            <person name="Bullock K."/>
            <person name="Deik A."/>
            <person name="Scott J."/>
            <person name="Pierce K.A."/>
            <person name="Xavier R.J."/>
            <person name="Alm E.J."/>
        </authorList>
    </citation>
    <scope>NUCLEOTIDE SEQUENCE [LARGE SCALE GENOMIC DNA]</scope>
    <source>
        <strain evidence="3 4">BIOML-A3</strain>
    </source>
</reference>
<feature type="domain" description="Xaa-Pro dipeptidyl-peptidase C-terminal" evidence="2">
    <location>
        <begin position="333"/>
        <end position="589"/>
    </location>
</feature>
<protein>
    <submittedName>
        <fullName evidence="3">CocE/NonD family hydrolase</fullName>
    </submittedName>
</protein>
<dbReference type="InterPro" id="IPR008979">
    <property type="entry name" value="Galactose-bd-like_sf"/>
</dbReference>
<evidence type="ECO:0000256" key="1">
    <source>
        <dbReference type="ARBA" id="ARBA00022801"/>
    </source>
</evidence>
<name>A0A844DUQ1_EUBRA</name>
<dbReference type="InterPro" id="IPR050585">
    <property type="entry name" value="Xaa-Pro_dipeptidyl-ppase/CocE"/>
</dbReference>
<dbReference type="GO" id="GO:0008239">
    <property type="term" value="F:dipeptidyl-peptidase activity"/>
    <property type="evidence" value="ECO:0007669"/>
    <property type="project" value="InterPro"/>
</dbReference>
<dbReference type="Pfam" id="PF08530">
    <property type="entry name" value="PepX_C"/>
    <property type="match status" value="1"/>
</dbReference>
<keyword evidence="1 3" id="KW-0378">Hydrolase</keyword>
<dbReference type="PANTHER" id="PTHR43056">
    <property type="entry name" value="PEPTIDASE S9 PROLYL OLIGOPEPTIDASE"/>
    <property type="match status" value="1"/>
</dbReference>
<dbReference type="SUPFAM" id="SSF53474">
    <property type="entry name" value="alpha/beta-Hydrolases"/>
    <property type="match status" value="1"/>
</dbReference>
<gene>
    <name evidence="3" type="ORF">GKE72_00995</name>
</gene>